<accession>A0ABM8P931</accession>
<evidence type="ECO:0000313" key="3">
    <source>
        <dbReference type="Proteomes" id="UP000656319"/>
    </source>
</evidence>
<evidence type="ECO:0000256" key="1">
    <source>
        <dbReference type="SAM" id="Phobius"/>
    </source>
</evidence>
<keyword evidence="3" id="KW-1185">Reference proteome</keyword>
<organism evidence="2 3">
    <name type="scientific">Paraburkholderia hiiakae</name>
    <dbReference type="NCBI Taxonomy" id="1081782"/>
    <lineage>
        <taxon>Bacteria</taxon>
        <taxon>Pseudomonadati</taxon>
        <taxon>Pseudomonadota</taxon>
        <taxon>Betaproteobacteria</taxon>
        <taxon>Burkholderiales</taxon>
        <taxon>Burkholderiaceae</taxon>
        <taxon>Paraburkholderia</taxon>
    </lineage>
</organism>
<reference evidence="2 3" key="1">
    <citation type="submission" date="2020-10" db="EMBL/GenBank/DDBJ databases">
        <authorList>
            <person name="Peeters C."/>
        </authorList>
    </citation>
    <scope>NUCLEOTIDE SEQUENCE [LARGE SCALE GENOMIC DNA]</scope>
    <source>
        <strain evidence="2 3">LMG 27952</strain>
    </source>
</reference>
<dbReference type="EMBL" id="CAJHCQ010000027">
    <property type="protein sequence ID" value="CAD6559534.1"/>
    <property type="molecule type" value="Genomic_DNA"/>
</dbReference>
<protein>
    <submittedName>
        <fullName evidence="2">Uncharacterized protein</fullName>
    </submittedName>
</protein>
<proteinExistence type="predicted"/>
<keyword evidence="1" id="KW-0472">Membrane</keyword>
<sequence>MVRRWMTAQEVLGSIVPILVVCVAVKFFSGPTWAVVLSVAGLLFARFLAWLSETIDPFKMIAASVPIGAGIAWLTTKDSGATFEVAFISLFVPHACMLIGLLWHWSTFLGTPVTAPVVALISSSMNRTVERKFPAWRACSLVFQRNAIRFNTGNKPVFVASKSLRREGEAQRVGTPVFTYAQFSNRALVASTMQAAIDQAQASGAEPPQWLNPATGLPTVGNIAGGIDVGGNQWGHNQLVDINPGSGLPTIGGPGTIDVAGNAWGHDNNM</sequence>
<feature type="transmembrane region" description="Helical" evidence="1">
    <location>
        <begin position="58"/>
        <end position="75"/>
    </location>
</feature>
<name>A0ABM8P931_9BURK</name>
<comment type="caution">
    <text evidence="2">The sequence shown here is derived from an EMBL/GenBank/DDBJ whole genome shotgun (WGS) entry which is preliminary data.</text>
</comment>
<keyword evidence="1" id="KW-1133">Transmembrane helix</keyword>
<keyword evidence="1" id="KW-0812">Transmembrane</keyword>
<gene>
    <name evidence="2" type="ORF">LMG27952_06887</name>
</gene>
<dbReference type="Proteomes" id="UP000656319">
    <property type="component" value="Unassembled WGS sequence"/>
</dbReference>
<feature type="transmembrane region" description="Helical" evidence="1">
    <location>
        <begin position="12"/>
        <end position="28"/>
    </location>
</feature>
<feature type="transmembrane region" description="Helical" evidence="1">
    <location>
        <begin position="81"/>
        <end position="103"/>
    </location>
</feature>
<evidence type="ECO:0000313" key="2">
    <source>
        <dbReference type="EMBL" id="CAD6559534.1"/>
    </source>
</evidence>